<dbReference type="Gene3D" id="3.40.800.10">
    <property type="entry name" value="Ureohydrolase domain"/>
    <property type="match status" value="1"/>
</dbReference>
<organism evidence="1 2">
    <name type="scientific">candidate division WOR-1 bacterium RIFOXYC12_FULL_54_18</name>
    <dbReference type="NCBI Taxonomy" id="1802584"/>
    <lineage>
        <taxon>Bacteria</taxon>
        <taxon>Bacillati</taxon>
        <taxon>Saganbacteria</taxon>
    </lineage>
</organism>
<dbReference type="Proteomes" id="UP000178602">
    <property type="component" value="Unassembled WGS sequence"/>
</dbReference>
<accession>A0A1F4T950</accession>
<comment type="caution">
    <text evidence="1">The sequence shown here is derived from an EMBL/GenBank/DDBJ whole genome shotgun (WGS) entry which is preliminary data.</text>
</comment>
<sequence>MAIIQRPISLIAQNSFNQPVTMTHRVNFPGKAPAQLPDLAHLSPPARLSNSVADFRRHKNFFVACLNETKGTLPLLVTDQHLFSLPFYRALAEAYSENEITVISLDEHLDGIDPSYTNWGFWAFGIYLNYVKPANLHIIGSGQQLKAETFANERKCAAAGPLFYYQVIDEVSEFKRQAAAKVMISNPAINAGELRNDRRLRDFAEYSLLKNSGVSLRQSLEGLDLAGKPLFVSFDTDVTLRGESLLAIARLMREAELVGLHICELAQGVPIHGREEIEEFVKILVE</sequence>
<gene>
    <name evidence="1" type="ORF">A3K49_06270</name>
</gene>
<name>A0A1F4T950_UNCSA</name>
<dbReference type="EMBL" id="MEUG01000001">
    <property type="protein sequence ID" value="OGC28553.1"/>
    <property type="molecule type" value="Genomic_DNA"/>
</dbReference>
<protein>
    <recommendedName>
        <fullName evidence="3">Arginase</fullName>
    </recommendedName>
</protein>
<dbReference type="InterPro" id="IPR023696">
    <property type="entry name" value="Ureohydrolase_dom_sf"/>
</dbReference>
<evidence type="ECO:0000313" key="2">
    <source>
        <dbReference type="Proteomes" id="UP000178602"/>
    </source>
</evidence>
<dbReference type="AlphaFoldDB" id="A0A1F4T950"/>
<evidence type="ECO:0008006" key="3">
    <source>
        <dbReference type="Google" id="ProtNLM"/>
    </source>
</evidence>
<proteinExistence type="predicted"/>
<evidence type="ECO:0000313" key="1">
    <source>
        <dbReference type="EMBL" id="OGC28553.1"/>
    </source>
</evidence>
<dbReference type="SUPFAM" id="SSF52768">
    <property type="entry name" value="Arginase/deacetylase"/>
    <property type="match status" value="1"/>
</dbReference>
<reference evidence="1 2" key="1">
    <citation type="journal article" date="2016" name="Nat. Commun.">
        <title>Thousands of microbial genomes shed light on interconnected biogeochemical processes in an aquifer system.</title>
        <authorList>
            <person name="Anantharaman K."/>
            <person name="Brown C.T."/>
            <person name="Hug L.A."/>
            <person name="Sharon I."/>
            <person name="Castelle C.J."/>
            <person name="Probst A.J."/>
            <person name="Thomas B.C."/>
            <person name="Singh A."/>
            <person name="Wilkins M.J."/>
            <person name="Karaoz U."/>
            <person name="Brodie E.L."/>
            <person name="Williams K.H."/>
            <person name="Hubbard S.S."/>
            <person name="Banfield J.F."/>
        </authorList>
    </citation>
    <scope>NUCLEOTIDE SEQUENCE [LARGE SCALE GENOMIC DNA]</scope>
</reference>